<dbReference type="EMBL" id="CP024789">
    <property type="protein sequence ID" value="AUB43213.1"/>
    <property type="molecule type" value="Genomic_DNA"/>
</dbReference>
<evidence type="ECO:0000313" key="4">
    <source>
        <dbReference type="EMBL" id="AUB43213.1"/>
    </source>
</evidence>
<dbReference type="InterPro" id="IPR006093">
    <property type="entry name" value="Oxy_OxRdtase_FAD_BS"/>
</dbReference>
<keyword evidence="5" id="KW-1185">Reference proteome</keyword>
<dbReference type="KEGG" id="nfl:COO91_09386"/>
<feature type="compositionally biased region" description="Polar residues" evidence="3">
    <location>
        <begin position="111"/>
        <end position="121"/>
    </location>
</feature>
<reference evidence="4 5" key="1">
    <citation type="submission" date="2017-11" db="EMBL/GenBank/DDBJ databases">
        <title>Complete genome of a free-living desiccation-tolerant cyanobacterium and its photosynthetic adaptation to extreme terrestrial habitat.</title>
        <authorList>
            <person name="Shang J."/>
        </authorList>
    </citation>
    <scope>NUCLEOTIDE SEQUENCE [LARGE SCALE GENOMIC DNA]</scope>
    <source>
        <strain evidence="4 5">CCNUN1</strain>
        <plasmid evidence="5">pnfsy04</plasmid>
    </source>
</reference>
<evidence type="ECO:0000256" key="1">
    <source>
        <dbReference type="ARBA" id="ARBA00005466"/>
    </source>
</evidence>
<feature type="region of interest" description="Disordered" evidence="3">
    <location>
        <begin position="1"/>
        <end position="25"/>
    </location>
</feature>
<keyword evidence="2" id="KW-0560">Oxidoreductase</keyword>
<sequence length="121" mass="13098">MSEQHQGTAQYEQNGQTHVQIASPQENLHDYEEAIKILASKIRGELILAGNPAYEAERKVWNGLADSYPAAIVRCIDAEDVKVAVNFAREQAMTLSVRSGGHSAAGHGTNPLLSLSAENKL</sequence>
<dbReference type="Proteomes" id="UP000232003">
    <property type="component" value="Plasmid pNFSY04"/>
</dbReference>
<accession>A0A2K8T6J9</accession>
<gene>
    <name evidence="4" type="ORF">COO91_09386</name>
</gene>
<name>A0A2K8T6J9_9NOSO</name>
<dbReference type="GO" id="GO:0016491">
    <property type="term" value="F:oxidoreductase activity"/>
    <property type="evidence" value="ECO:0007669"/>
    <property type="project" value="UniProtKB-KW"/>
</dbReference>
<keyword evidence="4" id="KW-0614">Plasmid</keyword>
<dbReference type="InterPro" id="IPR016167">
    <property type="entry name" value="FAD-bd_PCMH_sub1"/>
</dbReference>
<dbReference type="RefSeq" id="WP_100903423.1">
    <property type="nucleotide sequence ID" value="NZ_CAWNNC010000005.1"/>
</dbReference>
<dbReference type="AlphaFoldDB" id="A0A2K8T6J9"/>
<evidence type="ECO:0000313" key="5">
    <source>
        <dbReference type="Proteomes" id="UP000232003"/>
    </source>
</evidence>
<dbReference type="OrthoDB" id="545125at2"/>
<dbReference type="Gene3D" id="3.30.43.10">
    <property type="entry name" value="Uridine Diphospho-n-acetylenolpyruvylglucosamine Reductase, domain 2"/>
    <property type="match status" value="1"/>
</dbReference>
<geneLocation type="plasmid" evidence="5">
    <name>pnfsy04</name>
</geneLocation>
<comment type="similarity">
    <text evidence="1">Belongs to the oxygen-dependent FAD-linked oxidoreductase family.</text>
</comment>
<evidence type="ECO:0000256" key="3">
    <source>
        <dbReference type="SAM" id="MobiDB-lite"/>
    </source>
</evidence>
<dbReference type="InterPro" id="IPR036318">
    <property type="entry name" value="FAD-bd_PCMH-like_sf"/>
</dbReference>
<feature type="region of interest" description="Disordered" evidence="3">
    <location>
        <begin position="99"/>
        <end position="121"/>
    </location>
</feature>
<evidence type="ECO:0000256" key="2">
    <source>
        <dbReference type="ARBA" id="ARBA00023002"/>
    </source>
</evidence>
<protein>
    <submittedName>
        <fullName evidence="4">FAD/FMN-containing dehydrogenase</fullName>
    </submittedName>
</protein>
<dbReference type="GO" id="GO:0050660">
    <property type="term" value="F:flavin adenine dinucleotide binding"/>
    <property type="evidence" value="ECO:0007669"/>
    <property type="project" value="InterPro"/>
</dbReference>
<organism evidence="4 5">
    <name type="scientific">Nostoc flagelliforme CCNUN1</name>
    <dbReference type="NCBI Taxonomy" id="2038116"/>
    <lineage>
        <taxon>Bacteria</taxon>
        <taxon>Bacillati</taxon>
        <taxon>Cyanobacteriota</taxon>
        <taxon>Cyanophyceae</taxon>
        <taxon>Nostocales</taxon>
        <taxon>Nostocaceae</taxon>
        <taxon>Nostoc</taxon>
    </lineage>
</organism>
<proteinExistence type="inferred from homology"/>
<dbReference type="SUPFAM" id="SSF56176">
    <property type="entry name" value="FAD-binding/transporter-associated domain-like"/>
    <property type="match status" value="1"/>
</dbReference>
<dbReference type="PROSITE" id="PS00862">
    <property type="entry name" value="OX2_COVAL_FAD"/>
    <property type="match status" value="1"/>
</dbReference>